<feature type="compositionally biased region" description="Basic and acidic residues" evidence="1">
    <location>
        <begin position="98"/>
        <end position="111"/>
    </location>
</feature>
<evidence type="ECO:0000313" key="4">
    <source>
        <dbReference type="Proteomes" id="UP000694388"/>
    </source>
</evidence>
<dbReference type="Ensembl" id="ENSEBUT00000021175.1">
    <property type="protein sequence ID" value="ENSEBUP00000020599.1"/>
    <property type="gene ID" value="ENSEBUG00000012752.1"/>
</dbReference>
<dbReference type="Gene3D" id="1.20.1270.290">
    <property type="match status" value="1"/>
</dbReference>
<dbReference type="GO" id="GO:0045893">
    <property type="term" value="P:positive regulation of DNA-templated transcription"/>
    <property type="evidence" value="ECO:0007669"/>
    <property type="project" value="TreeGrafter"/>
</dbReference>
<dbReference type="Proteomes" id="UP000694388">
    <property type="component" value="Unplaced"/>
</dbReference>
<organism evidence="3 4">
    <name type="scientific">Eptatretus burgeri</name>
    <name type="common">Inshore hagfish</name>
    <dbReference type="NCBI Taxonomy" id="7764"/>
    <lineage>
        <taxon>Eukaryota</taxon>
        <taxon>Metazoa</taxon>
        <taxon>Chordata</taxon>
        <taxon>Craniata</taxon>
        <taxon>Vertebrata</taxon>
        <taxon>Cyclostomata</taxon>
        <taxon>Myxini</taxon>
        <taxon>Myxiniformes</taxon>
        <taxon>Myxinidae</taxon>
        <taxon>Eptatretinae</taxon>
        <taxon>Eptatretus</taxon>
    </lineage>
</organism>
<dbReference type="Pfam" id="PF17793">
    <property type="entry name" value="AHD"/>
    <property type="match status" value="1"/>
</dbReference>
<dbReference type="InterPro" id="IPR040930">
    <property type="entry name" value="AF-9_AHD"/>
</dbReference>
<dbReference type="GO" id="GO:0008023">
    <property type="term" value="C:transcription elongation factor complex"/>
    <property type="evidence" value="ECO:0007669"/>
    <property type="project" value="TreeGrafter"/>
</dbReference>
<feature type="compositionally biased region" description="Acidic residues" evidence="1">
    <location>
        <begin position="86"/>
        <end position="97"/>
    </location>
</feature>
<dbReference type="PANTHER" id="PTHR47827:SF3">
    <property type="entry name" value="AF-9 ANC1 HOMOLOGY DOMAIN-CONTAINING PROTEIN"/>
    <property type="match status" value="1"/>
</dbReference>
<evidence type="ECO:0000313" key="3">
    <source>
        <dbReference type="Ensembl" id="ENSEBUP00000020599.1"/>
    </source>
</evidence>
<feature type="compositionally biased region" description="Low complexity" evidence="1">
    <location>
        <begin position="126"/>
        <end position="139"/>
    </location>
</feature>
<protein>
    <submittedName>
        <fullName evidence="3">MLLT3 super elongation complex subunit</fullName>
    </submittedName>
</protein>
<evidence type="ECO:0000259" key="2">
    <source>
        <dbReference type="Pfam" id="PF17793"/>
    </source>
</evidence>
<name>A0A8C4QUK7_EPTBU</name>
<reference evidence="3" key="1">
    <citation type="submission" date="2025-08" db="UniProtKB">
        <authorList>
            <consortium name="Ensembl"/>
        </authorList>
    </citation>
    <scope>IDENTIFICATION</scope>
</reference>
<feature type="region of interest" description="Disordered" evidence="1">
    <location>
        <begin position="1"/>
        <end position="218"/>
    </location>
</feature>
<dbReference type="AlphaFoldDB" id="A0A8C4QUK7"/>
<dbReference type="PANTHER" id="PTHR47827">
    <property type="entry name" value="AHD DOMAIN-CONTAINING PROTEIN"/>
    <property type="match status" value="1"/>
</dbReference>
<dbReference type="GeneTree" id="ENSGT00940000155903"/>
<feature type="compositionally biased region" description="Acidic residues" evidence="1">
    <location>
        <begin position="156"/>
        <end position="166"/>
    </location>
</feature>
<accession>A0A8C4QUK7</accession>
<feature type="domain" description="AF-9 ANC1 homology" evidence="2">
    <location>
        <begin position="230"/>
        <end position="290"/>
    </location>
</feature>
<sequence>MRGVYQGDVKGIASKRPTGPEPPEDCGTKKRKRGLVEVAAKRHAVVSTSPVGLPTKGPGRPIGKTKGRETEGPLGERRKPPLAPLEDVDPNDSEFEDDNRSAKSEVERPEETSEQASKHPPLSEQTSPSSSSSSSFTSTKPRGHGILNTIMQELSNTEDEEDENGLTEDHCAASRRNHRLSDGSDSESSRSPSPPRSEQLPKSTLNKAAGQKSPSKVDKIDKALRNDKAYLDELVELHRRLMCLRERHILQQIVNLIKETGHFQITTTTFDFDLCMLDKTTVRKLQSYLESSGRS</sequence>
<proteinExistence type="predicted"/>
<dbReference type="GO" id="GO:0003682">
    <property type="term" value="F:chromatin binding"/>
    <property type="evidence" value="ECO:0007669"/>
    <property type="project" value="TreeGrafter"/>
</dbReference>
<feature type="compositionally biased region" description="Basic and acidic residues" evidence="1">
    <location>
        <begin position="66"/>
        <end position="79"/>
    </location>
</feature>
<reference evidence="3" key="2">
    <citation type="submission" date="2025-09" db="UniProtKB">
        <authorList>
            <consortium name="Ensembl"/>
        </authorList>
    </citation>
    <scope>IDENTIFICATION</scope>
</reference>
<keyword evidence="4" id="KW-1185">Reference proteome</keyword>
<dbReference type="InterPro" id="IPR052790">
    <property type="entry name" value="YEATS_domain"/>
</dbReference>
<evidence type="ECO:0000256" key="1">
    <source>
        <dbReference type="SAM" id="MobiDB-lite"/>
    </source>
</evidence>